<dbReference type="GO" id="GO:0006744">
    <property type="term" value="P:ubiquinone biosynthetic process"/>
    <property type="evidence" value="ECO:0007669"/>
    <property type="project" value="UniProtKB-UniRule"/>
</dbReference>
<keyword evidence="14" id="KW-1185">Reference proteome</keyword>
<dbReference type="FunFam" id="1.20.120.1780:FF:000001">
    <property type="entry name" value="4-hydroxybenzoate octaprenyltransferase"/>
    <property type="match status" value="1"/>
</dbReference>
<keyword evidence="7 11" id="KW-0831">Ubiquinone biosynthesis</keyword>
<feature type="transmembrane region" description="Helical" evidence="11">
    <location>
        <begin position="160"/>
        <end position="176"/>
    </location>
</feature>
<keyword evidence="8 11" id="KW-0812">Transmembrane</keyword>
<comment type="function">
    <text evidence="11">Catalyzes the prenylation of para-hydroxybenzoate (PHB) with an all-trans polyprenyl group. Mediates the second step in the final reaction sequence of ubiquinone-8 (UQ-8) biosynthesis, which is the condensation of the polyisoprenoid side chain with PHB, generating the first membrane-bound Q intermediate 3-octaprenyl-4-hydroxybenzoate.</text>
</comment>
<evidence type="ECO:0000256" key="9">
    <source>
        <dbReference type="ARBA" id="ARBA00022989"/>
    </source>
</evidence>
<accession>A0A222P1M5</accession>
<feature type="transmembrane region" description="Helical" evidence="11">
    <location>
        <begin position="38"/>
        <end position="63"/>
    </location>
</feature>
<keyword evidence="10 11" id="KW-0472">Membrane</keyword>
<evidence type="ECO:0000256" key="4">
    <source>
        <dbReference type="ARBA" id="ARBA00022475"/>
    </source>
</evidence>
<dbReference type="PANTHER" id="PTHR11048:SF28">
    <property type="entry name" value="4-HYDROXYBENZOATE POLYPRENYLTRANSFERASE, MITOCHONDRIAL"/>
    <property type="match status" value="1"/>
</dbReference>
<evidence type="ECO:0000256" key="2">
    <source>
        <dbReference type="ARBA" id="ARBA00004141"/>
    </source>
</evidence>
<feature type="transmembrane region" description="Helical" evidence="11">
    <location>
        <begin position="84"/>
        <end position="105"/>
    </location>
</feature>
<dbReference type="InterPro" id="IPR000537">
    <property type="entry name" value="UbiA_prenyltransferase"/>
</dbReference>
<evidence type="ECO:0000256" key="8">
    <source>
        <dbReference type="ARBA" id="ARBA00022692"/>
    </source>
</evidence>
<gene>
    <name evidence="11 13" type="primary">ubiA</name>
    <name evidence="13" type="ORF">clem_05830</name>
</gene>
<evidence type="ECO:0000256" key="5">
    <source>
        <dbReference type="ARBA" id="ARBA00022519"/>
    </source>
</evidence>
<comment type="catalytic activity">
    <reaction evidence="11">
        <text>all-trans-octaprenyl diphosphate + 4-hydroxybenzoate = 4-hydroxy-3-(all-trans-octaprenyl)benzoate + diphosphate</text>
        <dbReference type="Rhea" id="RHEA:27782"/>
        <dbReference type="ChEBI" id="CHEBI:1617"/>
        <dbReference type="ChEBI" id="CHEBI:17879"/>
        <dbReference type="ChEBI" id="CHEBI:33019"/>
        <dbReference type="ChEBI" id="CHEBI:57711"/>
        <dbReference type="EC" id="2.5.1.39"/>
    </reaction>
</comment>
<dbReference type="NCBIfam" id="TIGR01474">
    <property type="entry name" value="ubiA_proteo"/>
    <property type="match status" value="1"/>
</dbReference>
<dbReference type="EMBL" id="CP016397">
    <property type="protein sequence ID" value="ASQ45721.1"/>
    <property type="molecule type" value="Genomic_DNA"/>
</dbReference>
<dbReference type="HAMAP" id="MF_01635">
    <property type="entry name" value="UbiA"/>
    <property type="match status" value="1"/>
</dbReference>
<dbReference type="Proteomes" id="UP000201728">
    <property type="component" value="Chromosome"/>
</dbReference>
<evidence type="ECO:0000256" key="6">
    <source>
        <dbReference type="ARBA" id="ARBA00022679"/>
    </source>
</evidence>
<feature type="transmembrane region" description="Helical" evidence="11">
    <location>
        <begin position="197"/>
        <end position="218"/>
    </location>
</feature>
<keyword evidence="6 11" id="KW-0808">Transferase</keyword>
<evidence type="ECO:0000313" key="14">
    <source>
        <dbReference type="Proteomes" id="UP000201728"/>
    </source>
</evidence>
<evidence type="ECO:0000256" key="3">
    <source>
        <dbReference type="ARBA" id="ARBA00005985"/>
    </source>
</evidence>
<dbReference type="AlphaFoldDB" id="A0A222P1M5"/>
<dbReference type="EC" id="2.5.1.39" evidence="11 12"/>
<name>A0A222P1M5_9GAMM</name>
<proteinExistence type="inferred from homology"/>
<evidence type="ECO:0000256" key="11">
    <source>
        <dbReference type="HAMAP-Rule" id="MF_01635"/>
    </source>
</evidence>
<dbReference type="UniPathway" id="UPA00232"/>
<comment type="subcellular location">
    <subcellularLocation>
        <location evidence="11">Cell inner membrane</location>
        <topology evidence="11">Multi-pass membrane protein</topology>
    </subcellularLocation>
    <subcellularLocation>
        <location evidence="2">Membrane</location>
        <topology evidence="2">Multi-pass membrane protein</topology>
    </subcellularLocation>
</comment>
<protein>
    <recommendedName>
        <fullName evidence="11 12">4-hydroxybenzoate octaprenyltransferase</fullName>
        <ecNumber evidence="11 12">2.5.1.39</ecNumber>
    </recommendedName>
    <alternativeName>
        <fullName evidence="11">4-HB polyprenyltransferase</fullName>
    </alternativeName>
</protein>
<dbReference type="OrthoDB" id="9782418at2"/>
<organism evidence="13 14">
    <name type="scientific">Legionella clemsonensis</name>
    <dbReference type="NCBI Taxonomy" id="1867846"/>
    <lineage>
        <taxon>Bacteria</taxon>
        <taxon>Pseudomonadati</taxon>
        <taxon>Pseudomonadota</taxon>
        <taxon>Gammaproteobacteria</taxon>
        <taxon>Legionellales</taxon>
        <taxon>Legionellaceae</taxon>
        <taxon>Legionella</taxon>
    </lineage>
</organism>
<dbReference type="KEGG" id="lcd:clem_05830"/>
<feature type="transmembrane region" description="Helical" evidence="11">
    <location>
        <begin position="224"/>
        <end position="244"/>
    </location>
</feature>
<keyword evidence="5 11" id="KW-0997">Cell inner membrane</keyword>
<keyword evidence="11" id="KW-0460">Magnesium</keyword>
<dbReference type="GO" id="GO:0008412">
    <property type="term" value="F:4-hydroxybenzoate polyprenyltransferase activity"/>
    <property type="evidence" value="ECO:0007669"/>
    <property type="project" value="UniProtKB-UniRule"/>
</dbReference>
<comment type="pathway">
    <text evidence="11">Cofactor biosynthesis; ubiquinone biosynthesis.</text>
</comment>
<reference evidence="14" key="1">
    <citation type="submission" date="2016-07" db="EMBL/GenBank/DDBJ databases">
        <authorList>
            <person name="Florea S."/>
            <person name="Webb J.S."/>
            <person name="Jaromczyk J."/>
            <person name="Schardl C.L."/>
        </authorList>
    </citation>
    <scope>NUCLEOTIDE SEQUENCE [LARGE SCALE GENOMIC DNA]</scope>
    <source>
        <strain evidence="14">CDC-D5610</strain>
    </source>
</reference>
<dbReference type="InterPro" id="IPR006370">
    <property type="entry name" value="HB_polyprenyltransferase-like"/>
</dbReference>
<dbReference type="Gene3D" id="1.20.120.1780">
    <property type="entry name" value="UbiA prenyltransferase"/>
    <property type="match status" value="1"/>
</dbReference>
<keyword evidence="4 11" id="KW-1003">Cell membrane</keyword>
<dbReference type="CDD" id="cd13959">
    <property type="entry name" value="PT_UbiA_COQ2"/>
    <property type="match status" value="1"/>
</dbReference>
<evidence type="ECO:0000256" key="12">
    <source>
        <dbReference type="NCBIfam" id="TIGR01474"/>
    </source>
</evidence>
<feature type="transmembrane region" description="Helical" evidence="11">
    <location>
        <begin position="137"/>
        <end position="154"/>
    </location>
</feature>
<dbReference type="FunFam" id="1.10.357.140:FF:000008">
    <property type="entry name" value="4-hydroxybenzoate octaprenyltransferase"/>
    <property type="match status" value="1"/>
</dbReference>
<evidence type="ECO:0000256" key="7">
    <source>
        <dbReference type="ARBA" id="ARBA00022688"/>
    </source>
</evidence>
<dbReference type="InterPro" id="IPR039653">
    <property type="entry name" value="Prenyltransferase"/>
</dbReference>
<evidence type="ECO:0000256" key="10">
    <source>
        <dbReference type="ARBA" id="ARBA00023136"/>
    </source>
</evidence>
<evidence type="ECO:0000313" key="13">
    <source>
        <dbReference type="EMBL" id="ASQ45721.1"/>
    </source>
</evidence>
<feature type="transmembrane region" description="Helical" evidence="11">
    <location>
        <begin position="111"/>
        <end position="128"/>
    </location>
</feature>
<dbReference type="PANTHER" id="PTHR11048">
    <property type="entry name" value="PRENYLTRANSFERASES"/>
    <property type="match status" value="1"/>
</dbReference>
<comment type="similarity">
    <text evidence="3 11">Belongs to the UbiA prenyltransferase family.</text>
</comment>
<sequence length="281" mass="32216">MRLLHYFRLMRLHKPIGILLLWWPTAWALWLASEGKPPFSLTLLFLAGTVCMRSAGCVINDIADRHVDLHVKRTKTRPLTAGQVNLIEAFCLLFILLLLALTILLQLPKPCFYYALVAVVVTLLYPFCKRFIQSPQLVLGIAFSMGIPMVYAALDHLVDKTMMILLFINFIWVVAYDTEYAMADREDDLRIGIKSTAILFASYDKLAIALLQVLLHLLWLPLAFTLNSLFFWGCWFYAALNLVYQQRLIRQREAVNCFNAFTSNNWYGLSMWIGIVGAMGR</sequence>
<dbReference type="GO" id="GO:0005886">
    <property type="term" value="C:plasma membrane"/>
    <property type="evidence" value="ECO:0007669"/>
    <property type="project" value="UniProtKB-SubCell"/>
</dbReference>
<evidence type="ECO:0000256" key="1">
    <source>
        <dbReference type="ARBA" id="ARBA00001946"/>
    </source>
</evidence>
<dbReference type="Gene3D" id="1.10.357.140">
    <property type="entry name" value="UbiA prenyltransferase"/>
    <property type="match status" value="1"/>
</dbReference>
<comment type="cofactor">
    <cofactor evidence="1 11">
        <name>Mg(2+)</name>
        <dbReference type="ChEBI" id="CHEBI:18420"/>
    </cofactor>
</comment>
<dbReference type="InterPro" id="IPR044878">
    <property type="entry name" value="UbiA_sf"/>
</dbReference>
<dbReference type="Pfam" id="PF01040">
    <property type="entry name" value="UbiA"/>
    <property type="match status" value="1"/>
</dbReference>
<keyword evidence="9 11" id="KW-1133">Transmembrane helix</keyword>